<dbReference type="HOGENOM" id="CLU_002794_5_1_9"/>
<feature type="domain" description="Tr-type G" evidence="5">
    <location>
        <begin position="1"/>
        <end position="234"/>
    </location>
</feature>
<dbReference type="PANTHER" id="PTHR43261:SF1">
    <property type="entry name" value="RIBOSOME-RELEASING FACTOR 2, MITOCHONDRIAL"/>
    <property type="match status" value="1"/>
</dbReference>
<dbReference type="SMART" id="SM00838">
    <property type="entry name" value="EFG_C"/>
    <property type="match status" value="1"/>
</dbReference>
<dbReference type="InterPro" id="IPR000640">
    <property type="entry name" value="EFG_V-like"/>
</dbReference>
<dbReference type="InterPro" id="IPR035650">
    <property type="entry name" value="Tet_C"/>
</dbReference>
<dbReference type="PRINTS" id="PR00315">
    <property type="entry name" value="ELONGATNFCT"/>
</dbReference>
<dbReference type="Gene3D" id="3.30.70.870">
    <property type="entry name" value="Elongation Factor G (Translational Gtpase), domain 3"/>
    <property type="match status" value="1"/>
</dbReference>
<dbReference type="Gene3D" id="2.40.30.10">
    <property type="entry name" value="Translation factors"/>
    <property type="match status" value="1"/>
</dbReference>
<dbReference type="Gene3D" id="3.30.230.10">
    <property type="match status" value="1"/>
</dbReference>
<dbReference type="InterPro" id="IPR009000">
    <property type="entry name" value="Transl_B-barrel_sf"/>
</dbReference>
<dbReference type="Gene3D" id="3.40.50.300">
    <property type="entry name" value="P-loop containing nucleotide triphosphate hydrolases"/>
    <property type="match status" value="1"/>
</dbReference>
<dbReference type="InterPro" id="IPR027417">
    <property type="entry name" value="P-loop_NTPase"/>
</dbReference>
<evidence type="ECO:0000256" key="1">
    <source>
        <dbReference type="ARBA" id="ARBA00022741"/>
    </source>
</evidence>
<dbReference type="InterPro" id="IPR014721">
    <property type="entry name" value="Ribsml_uS5_D2-typ_fold_subgr"/>
</dbReference>
<dbReference type="GO" id="GO:0005525">
    <property type="term" value="F:GTP binding"/>
    <property type="evidence" value="ECO:0007669"/>
    <property type="project" value="UniProtKB-KW"/>
</dbReference>
<protein>
    <submittedName>
        <fullName evidence="6">Elongation factor G</fullName>
    </submittedName>
</protein>
<dbReference type="SUPFAM" id="SSF54211">
    <property type="entry name" value="Ribosomal protein S5 domain 2-like"/>
    <property type="match status" value="1"/>
</dbReference>
<evidence type="ECO:0000256" key="2">
    <source>
        <dbReference type="ARBA" id="ARBA00022917"/>
    </source>
</evidence>
<dbReference type="GO" id="GO:0046677">
    <property type="term" value="P:response to antibiotic"/>
    <property type="evidence" value="ECO:0007669"/>
    <property type="project" value="UniProtKB-KW"/>
</dbReference>
<dbReference type="OrthoDB" id="9801591at2"/>
<dbReference type="PANTHER" id="PTHR43261">
    <property type="entry name" value="TRANSLATION ELONGATION FACTOR G-RELATED"/>
    <property type="match status" value="1"/>
</dbReference>
<dbReference type="GO" id="GO:0003746">
    <property type="term" value="F:translation elongation factor activity"/>
    <property type="evidence" value="ECO:0007669"/>
    <property type="project" value="UniProtKB-KW"/>
</dbReference>
<keyword evidence="7" id="KW-1185">Reference proteome</keyword>
<dbReference type="CDD" id="cd03711">
    <property type="entry name" value="Tet_C"/>
    <property type="match status" value="1"/>
</dbReference>
<dbReference type="InterPro" id="IPR005225">
    <property type="entry name" value="Small_GTP-bd"/>
</dbReference>
<dbReference type="EMBL" id="CP009285">
    <property type="protein sequence ID" value="AIQ58565.1"/>
    <property type="molecule type" value="Genomic_DNA"/>
</dbReference>
<organism evidence="6 7">
    <name type="scientific">Paenibacillus borealis</name>
    <dbReference type="NCBI Taxonomy" id="160799"/>
    <lineage>
        <taxon>Bacteria</taxon>
        <taxon>Bacillati</taxon>
        <taxon>Bacillota</taxon>
        <taxon>Bacilli</taxon>
        <taxon>Bacillales</taxon>
        <taxon>Paenibacillaceae</taxon>
        <taxon>Paenibacillus</taxon>
    </lineage>
</organism>
<dbReference type="KEGG" id="pbd:PBOR_17675"/>
<dbReference type="SUPFAM" id="SSF50447">
    <property type="entry name" value="Translation proteins"/>
    <property type="match status" value="1"/>
</dbReference>
<dbReference type="SUPFAM" id="SSF54980">
    <property type="entry name" value="EF-G C-terminal domain-like"/>
    <property type="match status" value="2"/>
</dbReference>
<evidence type="ECO:0000256" key="4">
    <source>
        <dbReference type="ARBA" id="ARBA00023251"/>
    </source>
</evidence>
<dbReference type="InterPro" id="IPR020568">
    <property type="entry name" value="Ribosomal_Su5_D2-typ_SF"/>
</dbReference>
<dbReference type="Pfam" id="PF00679">
    <property type="entry name" value="EFG_C"/>
    <property type="match status" value="1"/>
</dbReference>
<dbReference type="PRINTS" id="PR01037">
    <property type="entry name" value="TCRTETOQM"/>
</dbReference>
<dbReference type="Gene3D" id="3.30.70.240">
    <property type="match status" value="1"/>
</dbReference>
<dbReference type="NCBIfam" id="TIGR00231">
    <property type="entry name" value="small_GTP"/>
    <property type="match status" value="1"/>
</dbReference>
<dbReference type="SMART" id="SM00889">
    <property type="entry name" value="EFG_IV"/>
    <property type="match status" value="1"/>
</dbReference>
<dbReference type="SUPFAM" id="SSF52540">
    <property type="entry name" value="P-loop containing nucleoside triphosphate hydrolases"/>
    <property type="match status" value="1"/>
</dbReference>
<dbReference type="Pfam" id="PF14492">
    <property type="entry name" value="EFG_III"/>
    <property type="match status" value="1"/>
</dbReference>
<dbReference type="Pfam" id="PF03764">
    <property type="entry name" value="EFG_IV"/>
    <property type="match status" value="1"/>
</dbReference>
<dbReference type="InterPro" id="IPR000795">
    <property type="entry name" value="T_Tr_GTP-bd_dom"/>
</dbReference>
<evidence type="ECO:0000256" key="3">
    <source>
        <dbReference type="ARBA" id="ARBA00023134"/>
    </source>
</evidence>
<dbReference type="Pfam" id="PF00009">
    <property type="entry name" value="GTP_EFTU"/>
    <property type="match status" value="1"/>
</dbReference>
<keyword evidence="4" id="KW-0046">Antibiotic resistance</keyword>
<evidence type="ECO:0000259" key="5">
    <source>
        <dbReference type="PROSITE" id="PS51722"/>
    </source>
</evidence>
<dbReference type="PROSITE" id="PS51722">
    <property type="entry name" value="G_TR_2"/>
    <property type="match status" value="1"/>
</dbReference>
<sequence>MNNITVGLLAHVDAGKTTFAEQLLYHTEAIRSRGRVDHQDTFLDTHEIEKARGITVFADQAEFVYKNTRYFLLDTPGHVDFSPEMERCLQVLDYAVVILSAVEGVESHTETVWQLLRQHNIPTLFFINKTDRTGADPQRVLEEIRQQLSGNALMLPQLPGEALTEEMRAFIAERDDALLEMYLEGALADNVCRSALPDMVKRGGIFPCMQGSALLDLGVDEFLEYLDALTFSEYDHQLPFAGRVYKIRHDEKGTRITYIKALQGVLKNRESLEYGHAPERASGRVTGIRKYNGTKYASADWAAAGELFAVVGLSEALPGTGVGELADHQESGLIPTLKSKVLFKPPVHLKELLHAFGQLGAEDPSLNVSWDEELQELHIHVMGAIQLEILEQIMAERFRIRIAFGPPEILYKETITGTVYGCGHFEPLGHYAEVHLKLEAGERGSGITYINNCHPDDLAVGYQHQIGQHLLESGHHGLLTGSPLTDLKIILLSGRAHNKHTSGGDFREAAYRALRQGLEQAENLLLEPVYDLKIRIDSDYVGKVMSDIQQASGSFNPPEITESKAVISGTVPAASFMNYGVRLASMTQGKGSLSLRVAGYQPCHQTESVVQQRNYNKNADPAYSSTSIFCAKGQAYPVPWDEAEQHMHIKVR</sequence>
<accession>A0A089LEP7</accession>
<evidence type="ECO:0000313" key="6">
    <source>
        <dbReference type="EMBL" id="AIQ58565.1"/>
    </source>
</evidence>
<keyword evidence="3" id="KW-0342">GTP-binding</keyword>
<keyword evidence="6" id="KW-0251">Elongation factor</keyword>
<dbReference type="InterPro" id="IPR035647">
    <property type="entry name" value="EFG_III/V"/>
</dbReference>
<dbReference type="Proteomes" id="UP000029518">
    <property type="component" value="Chromosome"/>
</dbReference>
<keyword evidence="2" id="KW-0648">Protein biosynthesis</keyword>
<dbReference type="AlphaFoldDB" id="A0A089LEP7"/>
<dbReference type="InterPro" id="IPR005517">
    <property type="entry name" value="Transl_elong_EFG/EF2_IV"/>
</dbReference>
<dbReference type="GO" id="GO:0032790">
    <property type="term" value="P:ribosome disassembly"/>
    <property type="evidence" value="ECO:0007669"/>
    <property type="project" value="TreeGrafter"/>
</dbReference>
<dbReference type="GO" id="GO:0003924">
    <property type="term" value="F:GTPase activity"/>
    <property type="evidence" value="ECO:0007669"/>
    <property type="project" value="InterPro"/>
</dbReference>
<evidence type="ECO:0000313" key="7">
    <source>
        <dbReference type="Proteomes" id="UP000029518"/>
    </source>
</evidence>
<dbReference type="InterPro" id="IPR041095">
    <property type="entry name" value="EFG_II"/>
</dbReference>
<proteinExistence type="predicted"/>
<gene>
    <name evidence="6" type="ORF">PBOR_17675</name>
</gene>
<reference evidence="6" key="1">
    <citation type="submission" date="2014-08" db="EMBL/GenBank/DDBJ databases">
        <title>Comparative genomics of the Paenibacillus odorifer group.</title>
        <authorList>
            <person name="den Bakker H.C."/>
            <person name="Tsai Y.-C.Y.-C."/>
            <person name="Martin N."/>
            <person name="Korlach J."/>
            <person name="Wiedmann M."/>
        </authorList>
    </citation>
    <scope>NUCLEOTIDE SEQUENCE [LARGE SCALE GENOMIC DNA]</scope>
    <source>
        <strain evidence="6">DSM 13188</strain>
    </source>
</reference>
<dbReference type="RefSeq" id="WP_042213600.1">
    <property type="nucleotide sequence ID" value="NZ_CP009285.1"/>
</dbReference>
<name>A0A089LEP7_PAEBO</name>
<keyword evidence="1" id="KW-0547">Nucleotide-binding</keyword>